<protein>
    <submittedName>
        <fullName evidence="4">Fungal-specific transcription factor domain-containing protein</fullName>
    </submittedName>
</protein>
<dbReference type="Pfam" id="PF00172">
    <property type="entry name" value="Zn_clus"/>
    <property type="match status" value="1"/>
</dbReference>
<evidence type="ECO:0000259" key="3">
    <source>
        <dbReference type="PROSITE" id="PS50048"/>
    </source>
</evidence>
<dbReference type="InterPro" id="IPR021858">
    <property type="entry name" value="Fun_TF"/>
</dbReference>
<dbReference type="Gene3D" id="4.10.240.10">
    <property type="entry name" value="Zn(2)-C6 fungal-type DNA-binding domain"/>
    <property type="match status" value="1"/>
</dbReference>
<keyword evidence="5" id="KW-1185">Reference proteome</keyword>
<evidence type="ECO:0000256" key="2">
    <source>
        <dbReference type="ARBA" id="ARBA00023242"/>
    </source>
</evidence>
<reference evidence="4" key="1">
    <citation type="journal article" date="2021" name="Nat. Commun.">
        <title>Genetic determinants of endophytism in the Arabidopsis root mycobiome.</title>
        <authorList>
            <person name="Mesny F."/>
            <person name="Miyauchi S."/>
            <person name="Thiergart T."/>
            <person name="Pickel B."/>
            <person name="Atanasova L."/>
            <person name="Karlsson M."/>
            <person name="Huettel B."/>
            <person name="Barry K.W."/>
            <person name="Haridas S."/>
            <person name="Chen C."/>
            <person name="Bauer D."/>
            <person name="Andreopoulos W."/>
            <person name="Pangilinan J."/>
            <person name="LaButti K."/>
            <person name="Riley R."/>
            <person name="Lipzen A."/>
            <person name="Clum A."/>
            <person name="Drula E."/>
            <person name="Henrissat B."/>
            <person name="Kohler A."/>
            <person name="Grigoriev I.V."/>
            <person name="Martin F.M."/>
            <person name="Hacquard S."/>
        </authorList>
    </citation>
    <scope>NUCLEOTIDE SEQUENCE</scope>
    <source>
        <strain evidence="4">MPI-CAGE-CH-0235</strain>
    </source>
</reference>
<dbReference type="InterPro" id="IPR036864">
    <property type="entry name" value="Zn2-C6_fun-type_DNA-bd_sf"/>
</dbReference>
<dbReference type="CDD" id="cd00067">
    <property type="entry name" value="GAL4"/>
    <property type="match status" value="1"/>
</dbReference>
<evidence type="ECO:0000313" key="5">
    <source>
        <dbReference type="Proteomes" id="UP000813444"/>
    </source>
</evidence>
<feature type="domain" description="Zn(2)-C6 fungal-type" evidence="3">
    <location>
        <begin position="23"/>
        <end position="51"/>
    </location>
</feature>
<evidence type="ECO:0000256" key="1">
    <source>
        <dbReference type="ARBA" id="ARBA00004123"/>
    </source>
</evidence>
<dbReference type="GO" id="GO:0045944">
    <property type="term" value="P:positive regulation of transcription by RNA polymerase II"/>
    <property type="evidence" value="ECO:0007669"/>
    <property type="project" value="TreeGrafter"/>
</dbReference>
<dbReference type="PROSITE" id="PS50048">
    <property type="entry name" value="ZN2_CY6_FUNGAL_2"/>
    <property type="match status" value="1"/>
</dbReference>
<comment type="subcellular location">
    <subcellularLocation>
        <location evidence="1">Nucleus</location>
    </subcellularLocation>
</comment>
<dbReference type="PANTHER" id="PTHR37534:SF39">
    <property type="entry name" value="TRANSCRIPTION FACTOR DOMAIN-CONTAINING PROTEIN"/>
    <property type="match status" value="1"/>
</dbReference>
<dbReference type="PANTHER" id="PTHR37534">
    <property type="entry name" value="TRANSCRIPTIONAL ACTIVATOR PROTEIN UGA3"/>
    <property type="match status" value="1"/>
</dbReference>
<organism evidence="4 5">
    <name type="scientific">Stachybotrys elegans</name>
    <dbReference type="NCBI Taxonomy" id="80388"/>
    <lineage>
        <taxon>Eukaryota</taxon>
        <taxon>Fungi</taxon>
        <taxon>Dikarya</taxon>
        <taxon>Ascomycota</taxon>
        <taxon>Pezizomycotina</taxon>
        <taxon>Sordariomycetes</taxon>
        <taxon>Hypocreomycetidae</taxon>
        <taxon>Hypocreales</taxon>
        <taxon>Stachybotryaceae</taxon>
        <taxon>Stachybotrys</taxon>
    </lineage>
</organism>
<dbReference type="InterPro" id="IPR001138">
    <property type="entry name" value="Zn2Cys6_DnaBD"/>
</dbReference>
<dbReference type="SMART" id="SM00066">
    <property type="entry name" value="GAL4"/>
    <property type="match status" value="1"/>
</dbReference>
<sequence length="511" mass="57785">MMQETAKLPTRNARPRPPLPNKRCWTCIDRKIRCDRHLPVCSNCIRSGRVCQGYGVRLSWPREDDGKRFIVHPVADSHGSKSRLGRSKEVYMVHTTSQDVQLYYCLTSPGHTKYPVHKPILWPLHHLSTEKKSLFQYFQTVIAPTLSTLSDRPLGPVLVRIALSANSPSGLAVQQAVLAFASLHRYGPQVNAVELKLSCLRALSAATSQDMEPRDIIHHVAAGMLLCKFEILQHFAPHRVLTNDWIWYISGAKKLINSTPIDTFDQEGDLLALIESVSYHESLYSFSRSHWQPRQQVDASDAELPFDAMKRVLQPKAKALTQQQALRMIVQICSTLRPPSDPLAQTDEYKGRVKRLGEQAEREWAAAYVPDAVLATASTHNRGPVVRELYHLAALIYLGRAAGPYLVDADRITPWVRRGFRLLGALETCDRTMLLAVIGGEARTDEERMAIIDILAATETSHPVRMKDCIWNLMHALWSHDDLHAEKDLPVDYREKFTSIVSMFPLLPPFE</sequence>
<dbReference type="OrthoDB" id="5130013at2759"/>
<accession>A0A8K0SHT2</accession>
<keyword evidence="2" id="KW-0539">Nucleus</keyword>
<dbReference type="SUPFAM" id="SSF57701">
    <property type="entry name" value="Zn2/Cys6 DNA-binding domain"/>
    <property type="match status" value="1"/>
</dbReference>
<dbReference type="GO" id="GO:0005634">
    <property type="term" value="C:nucleus"/>
    <property type="evidence" value="ECO:0007669"/>
    <property type="project" value="UniProtKB-SubCell"/>
</dbReference>
<dbReference type="Pfam" id="PF11951">
    <property type="entry name" value="Fungal_trans_2"/>
    <property type="match status" value="1"/>
</dbReference>
<dbReference type="Proteomes" id="UP000813444">
    <property type="component" value="Unassembled WGS sequence"/>
</dbReference>
<dbReference type="AlphaFoldDB" id="A0A8K0SHT2"/>
<gene>
    <name evidence="4" type="ORF">B0I35DRAFT_514603</name>
</gene>
<evidence type="ECO:0000313" key="4">
    <source>
        <dbReference type="EMBL" id="KAH7310539.1"/>
    </source>
</evidence>
<dbReference type="GO" id="GO:0000976">
    <property type="term" value="F:transcription cis-regulatory region binding"/>
    <property type="evidence" value="ECO:0007669"/>
    <property type="project" value="TreeGrafter"/>
</dbReference>
<comment type="caution">
    <text evidence="4">The sequence shown here is derived from an EMBL/GenBank/DDBJ whole genome shotgun (WGS) entry which is preliminary data.</text>
</comment>
<proteinExistence type="predicted"/>
<dbReference type="GO" id="GO:0000981">
    <property type="term" value="F:DNA-binding transcription factor activity, RNA polymerase II-specific"/>
    <property type="evidence" value="ECO:0007669"/>
    <property type="project" value="InterPro"/>
</dbReference>
<dbReference type="GO" id="GO:0008270">
    <property type="term" value="F:zinc ion binding"/>
    <property type="evidence" value="ECO:0007669"/>
    <property type="project" value="InterPro"/>
</dbReference>
<name>A0A8K0SHT2_9HYPO</name>
<dbReference type="EMBL" id="JAGPNK010000012">
    <property type="protein sequence ID" value="KAH7310539.1"/>
    <property type="molecule type" value="Genomic_DNA"/>
</dbReference>